<accession>A0A1C7LXG1</accession>
<name>A0A1C7LXG1_GRIFR</name>
<reference evidence="3 4" key="1">
    <citation type="submission" date="2016-03" db="EMBL/GenBank/DDBJ databases">
        <title>Whole genome sequencing of Grifola frondosa 9006-11.</title>
        <authorList>
            <person name="Min B."/>
            <person name="Park H."/>
            <person name="Kim J.-G."/>
            <person name="Cho H."/>
            <person name="Oh Y.-L."/>
            <person name="Kong W.-S."/>
            <person name="Choi I.-G."/>
        </authorList>
    </citation>
    <scope>NUCLEOTIDE SEQUENCE [LARGE SCALE GENOMIC DNA]</scope>
    <source>
        <strain evidence="3 4">9006-11</strain>
    </source>
</reference>
<keyword evidence="2" id="KW-0472">Membrane</keyword>
<feature type="transmembrane region" description="Helical" evidence="2">
    <location>
        <begin position="471"/>
        <end position="492"/>
    </location>
</feature>
<dbReference type="OMA" id="IWYMLAR"/>
<feature type="transmembrane region" description="Helical" evidence="2">
    <location>
        <begin position="190"/>
        <end position="211"/>
    </location>
</feature>
<keyword evidence="2" id="KW-0812">Transmembrane</keyword>
<feature type="transmembrane region" description="Helical" evidence="2">
    <location>
        <begin position="72"/>
        <end position="90"/>
    </location>
</feature>
<dbReference type="OrthoDB" id="3259324at2759"/>
<feature type="transmembrane region" description="Helical" evidence="2">
    <location>
        <begin position="102"/>
        <end position="121"/>
    </location>
</feature>
<evidence type="ECO:0000256" key="1">
    <source>
        <dbReference type="SAM" id="MobiDB-lite"/>
    </source>
</evidence>
<feature type="transmembrane region" description="Helical" evidence="2">
    <location>
        <begin position="157"/>
        <end position="178"/>
    </location>
</feature>
<feature type="transmembrane region" description="Helical" evidence="2">
    <location>
        <begin position="377"/>
        <end position="393"/>
    </location>
</feature>
<feature type="compositionally biased region" description="Acidic residues" evidence="1">
    <location>
        <begin position="49"/>
        <end position="59"/>
    </location>
</feature>
<feature type="transmembrane region" description="Helical" evidence="2">
    <location>
        <begin position="399"/>
        <end position="419"/>
    </location>
</feature>
<evidence type="ECO:0008006" key="5">
    <source>
        <dbReference type="Google" id="ProtNLM"/>
    </source>
</evidence>
<feature type="transmembrane region" description="Helical" evidence="2">
    <location>
        <begin position="218"/>
        <end position="236"/>
    </location>
</feature>
<feature type="transmembrane region" description="Helical" evidence="2">
    <location>
        <begin position="256"/>
        <end position="278"/>
    </location>
</feature>
<gene>
    <name evidence="3" type="ORF">A0H81_11193</name>
</gene>
<evidence type="ECO:0000313" key="3">
    <source>
        <dbReference type="EMBL" id="OBZ68807.1"/>
    </source>
</evidence>
<proteinExistence type="predicted"/>
<feature type="transmembrane region" description="Helical" evidence="2">
    <location>
        <begin position="298"/>
        <end position="318"/>
    </location>
</feature>
<dbReference type="AlphaFoldDB" id="A0A1C7LXG1"/>
<evidence type="ECO:0000313" key="4">
    <source>
        <dbReference type="Proteomes" id="UP000092993"/>
    </source>
</evidence>
<keyword evidence="2" id="KW-1133">Transmembrane helix</keyword>
<dbReference type="EMBL" id="LUGG01000019">
    <property type="protein sequence ID" value="OBZ68807.1"/>
    <property type="molecule type" value="Genomic_DNA"/>
</dbReference>
<feature type="transmembrane region" description="Helical" evidence="2">
    <location>
        <begin position="338"/>
        <end position="356"/>
    </location>
</feature>
<feature type="region of interest" description="Disordered" evidence="1">
    <location>
        <begin position="42"/>
        <end position="62"/>
    </location>
</feature>
<evidence type="ECO:0000256" key="2">
    <source>
        <dbReference type="SAM" id="Phobius"/>
    </source>
</evidence>
<keyword evidence="4" id="KW-1185">Reference proteome</keyword>
<sequence>MAASPRSSTSFDSFSSGRESPIHGFDSSAALILVTDSDGTPNSASFDFSSDDEAEGDSDQLERLRSSSIPPLSSISVFLYLLAPFLKLGALLVPDGGLPLKISIPALVFFAALSAFSRQIWYMLARYVRRAELEEIVLETFARGRGKETRRWALRHVVRIAIGIMRVMLAALYMRAAVDVLLPLIPQTLLLSSHITVAVLLAIAVSPIYFASSLGARSVIYASWASIAAYAAWFAFTTYMHAKGMLVTSAGSASLGILWQGISTIVFTFTTASTIPLYSSLKGALQPGNASPKRSQSFKLLSTLSVGFALLLILPLAFFQSSPSPPSIPTRTPKVFAAFFNAGALTLSIPSILITCPSLPSRVSIRRATNFPLSKSLLYLLTLCLSVLPTSWVKVLSDVLLVLAFISTYLVPAFIHITIHNFRRPLSIIVPPNTPATSSSQAQLEASESRNDELLQRKERTLQRRRLGRRLVWDVGVWMLLVPVGGGGLVWAGGRVAGRW</sequence>
<organism evidence="3 4">
    <name type="scientific">Grifola frondosa</name>
    <name type="common">Maitake</name>
    <name type="synonym">Polyporus frondosus</name>
    <dbReference type="NCBI Taxonomy" id="5627"/>
    <lineage>
        <taxon>Eukaryota</taxon>
        <taxon>Fungi</taxon>
        <taxon>Dikarya</taxon>
        <taxon>Basidiomycota</taxon>
        <taxon>Agaricomycotina</taxon>
        <taxon>Agaricomycetes</taxon>
        <taxon>Polyporales</taxon>
        <taxon>Grifolaceae</taxon>
        <taxon>Grifola</taxon>
    </lineage>
</organism>
<protein>
    <recommendedName>
        <fullName evidence="5">Amino acid transporter transmembrane domain-containing protein</fullName>
    </recommendedName>
</protein>
<dbReference type="STRING" id="5627.A0A1C7LXG1"/>
<comment type="caution">
    <text evidence="3">The sequence shown here is derived from an EMBL/GenBank/DDBJ whole genome shotgun (WGS) entry which is preliminary data.</text>
</comment>
<dbReference type="Proteomes" id="UP000092993">
    <property type="component" value="Unassembled WGS sequence"/>
</dbReference>